<evidence type="ECO:0000256" key="8">
    <source>
        <dbReference type="RuleBase" id="RU361193"/>
    </source>
</evidence>
<proteinExistence type="inferred from homology"/>
<dbReference type="SUPFAM" id="SSF48225">
    <property type="entry name" value="Seven-hairpin glycosidases"/>
    <property type="match status" value="1"/>
</dbReference>
<evidence type="ECO:0000256" key="5">
    <source>
        <dbReference type="ARBA" id="ARBA00054385"/>
    </source>
</evidence>
<dbReference type="GO" id="GO:1904380">
    <property type="term" value="P:endoplasmic reticulum mannose trimming"/>
    <property type="evidence" value="ECO:0007669"/>
    <property type="project" value="InterPro"/>
</dbReference>
<keyword evidence="7" id="KW-0106">Calcium</keyword>
<name>A0AAJ6VYT2_9ACAR</name>
<evidence type="ECO:0000256" key="2">
    <source>
        <dbReference type="ARBA" id="ARBA00007658"/>
    </source>
</evidence>
<dbReference type="PRINTS" id="PR00747">
    <property type="entry name" value="GLYHDRLASE47"/>
</dbReference>
<evidence type="ECO:0000256" key="4">
    <source>
        <dbReference type="ARBA" id="ARBA00023180"/>
    </source>
</evidence>
<comment type="similarity">
    <text evidence="2 8">Belongs to the glycosyl hydrolase 47 family.</text>
</comment>
<gene>
    <name evidence="11" type="primary">LOC100899704</name>
</gene>
<dbReference type="GO" id="GO:1904154">
    <property type="term" value="P:positive regulation of retrograde protein transport, ER to cytosol"/>
    <property type="evidence" value="ECO:0007669"/>
    <property type="project" value="UniProtKB-ARBA"/>
</dbReference>
<comment type="subcellular location">
    <subcellularLocation>
        <location evidence="1">Endoplasmic reticulum</location>
    </subcellularLocation>
</comment>
<dbReference type="RefSeq" id="XP_003744268.1">
    <property type="nucleotide sequence ID" value="XM_003744220.1"/>
</dbReference>
<keyword evidence="8" id="KW-0378">Hydrolase</keyword>
<dbReference type="InterPro" id="IPR036026">
    <property type="entry name" value="Seven-hairpin_glycosidases"/>
</dbReference>
<dbReference type="InterPro" id="IPR001382">
    <property type="entry name" value="Glyco_hydro_47"/>
</dbReference>
<dbReference type="AlphaFoldDB" id="A0AAJ6VYT2"/>
<dbReference type="GO" id="GO:0004571">
    <property type="term" value="F:mannosyl-oligosaccharide 1,2-alpha-mannosidase activity"/>
    <property type="evidence" value="ECO:0007669"/>
    <property type="project" value="InterPro"/>
</dbReference>
<organism evidence="10 11">
    <name type="scientific">Galendromus occidentalis</name>
    <name type="common">western predatory mite</name>
    <dbReference type="NCBI Taxonomy" id="34638"/>
    <lineage>
        <taxon>Eukaryota</taxon>
        <taxon>Metazoa</taxon>
        <taxon>Ecdysozoa</taxon>
        <taxon>Arthropoda</taxon>
        <taxon>Chelicerata</taxon>
        <taxon>Arachnida</taxon>
        <taxon>Acari</taxon>
        <taxon>Parasitiformes</taxon>
        <taxon>Mesostigmata</taxon>
        <taxon>Gamasina</taxon>
        <taxon>Phytoseioidea</taxon>
        <taxon>Phytoseiidae</taxon>
        <taxon>Typhlodrominae</taxon>
        <taxon>Galendromus</taxon>
    </lineage>
</organism>
<dbReference type="FunFam" id="1.50.10.10:FF:000015">
    <property type="entry name" value="alpha-1,2-Mannosidase"/>
    <property type="match status" value="1"/>
</dbReference>
<dbReference type="GO" id="GO:0005509">
    <property type="term" value="F:calcium ion binding"/>
    <property type="evidence" value="ECO:0007669"/>
    <property type="project" value="InterPro"/>
</dbReference>
<feature type="chain" id="PRO_5042575956" description="alpha-1,2-Mannosidase" evidence="9">
    <location>
        <begin position="21"/>
        <end position="570"/>
    </location>
</feature>
<dbReference type="Pfam" id="PF01532">
    <property type="entry name" value="Glyco_hydro_47"/>
    <property type="match status" value="1"/>
</dbReference>
<dbReference type="CTD" id="9695"/>
<dbReference type="InterPro" id="IPR012341">
    <property type="entry name" value="6hp_glycosidase-like_sf"/>
</dbReference>
<evidence type="ECO:0000256" key="6">
    <source>
        <dbReference type="PIRSR" id="PIRSR601382-1"/>
    </source>
</evidence>
<dbReference type="GO" id="GO:0016020">
    <property type="term" value="C:membrane"/>
    <property type="evidence" value="ECO:0007669"/>
    <property type="project" value="InterPro"/>
</dbReference>
<accession>A0AAJ6VYT2</accession>
<evidence type="ECO:0000256" key="7">
    <source>
        <dbReference type="PIRSR" id="PIRSR601382-2"/>
    </source>
</evidence>
<reference evidence="11" key="1">
    <citation type="submission" date="2025-08" db="UniProtKB">
        <authorList>
            <consortium name="RefSeq"/>
        </authorList>
    </citation>
    <scope>IDENTIFICATION</scope>
</reference>
<feature type="signal peptide" evidence="9">
    <location>
        <begin position="1"/>
        <end position="20"/>
    </location>
</feature>
<keyword evidence="10" id="KW-1185">Reference proteome</keyword>
<dbReference type="GO" id="GO:0044322">
    <property type="term" value="C:endoplasmic reticulum quality control compartment"/>
    <property type="evidence" value="ECO:0007669"/>
    <property type="project" value="GOC"/>
</dbReference>
<protein>
    <recommendedName>
        <fullName evidence="8">alpha-1,2-Mannosidase</fullName>
        <ecNumber evidence="8">3.2.1.-</ecNumber>
    </recommendedName>
</protein>
<evidence type="ECO:0000313" key="10">
    <source>
        <dbReference type="Proteomes" id="UP000694867"/>
    </source>
</evidence>
<dbReference type="GeneID" id="100899704"/>
<evidence type="ECO:0000256" key="3">
    <source>
        <dbReference type="ARBA" id="ARBA00022824"/>
    </source>
</evidence>
<feature type="active site" evidence="6">
    <location>
        <position position="366"/>
    </location>
</feature>
<keyword evidence="7" id="KW-0479">Metal-binding</keyword>
<keyword evidence="8" id="KW-0326">Glycosidase</keyword>
<dbReference type="Gene3D" id="1.50.10.10">
    <property type="match status" value="1"/>
</dbReference>
<dbReference type="InterPro" id="IPR044674">
    <property type="entry name" value="EDEM1/2/3"/>
</dbReference>
<comment type="cofactor">
    <cofactor evidence="7">
        <name>Ca(2+)</name>
        <dbReference type="ChEBI" id="CHEBI:29108"/>
    </cofactor>
</comment>
<feature type="active site" evidence="6">
    <location>
        <position position="252"/>
    </location>
</feature>
<dbReference type="PANTHER" id="PTHR45679:SF6">
    <property type="entry name" value="ER DEGRADATION-ENHANCING ALPHA-MANNOSIDASE-LIKE PROTEIN 2"/>
    <property type="match status" value="1"/>
</dbReference>
<feature type="active site" description="Proton donor" evidence="6">
    <location>
        <position position="111"/>
    </location>
</feature>
<keyword evidence="3" id="KW-0256">Endoplasmic reticulum</keyword>
<feature type="active site" description="Proton donor" evidence="6">
    <location>
        <position position="345"/>
    </location>
</feature>
<evidence type="ECO:0000256" key="9">
    <source>
        <dbReference type="SAM" id="SignalP"/>
    </source>
</evidence>
<dbReference type="KEGG" id="goe:100899704"/>
<dbReference type="EC" id="3.2.1.-" evidence="8"/>
<dbReference type="Proteomes" id="UP000694867">
    <property type="component" value="Unplaced"/>
</dbReference>
<dbReference type="GO" id="GO:0005975">
    <property type="term" value="P:carbohydrate metabolic process"/>
    <property type="evidence" value="ECO:0007669"/>
    <property type="project" value="InterPro"/>
</dbReference>
<comment type="function">
    <text evidence="5">Involved in the endoplasmic reticulum-associated degradation (ERAD) pathway that targets misfolded glycoproteins for degradation in an N-glycan-dependent manner. May initiate ERAD by promoting the first mannose trimming step of ERAD substrates, from Man9GlcNAc2 to Man8GlcNAc2. Seems to recognize and bind to exposed hydrophobic regions in target proteins.</text>
</comment>
<sequence length="570" mass="64687">MRIRPAALLYGAVAVLCATAMPRQELDEYRERVRAMFVHGYDSYMEFAFPLDELRPLSCDGFDTWGSNSLTLIDSLDTLAVLGNFSEFRRAAGIVLEHSDFDKDLNVSVFETNIRVVGGLISAHLFSKKAGLDLEAGWPCEGPLLRLAVDVANRLLPAFNTTTGMPYGTVNLRHGVPPGETSVTCTAGVGTFIVEFAALSRLTGNPVYEEKAVRALRALWDTRSRIDLVGNHLDVESGKWTATDASIGAGVDSYFEYLVKGSMILREPWLLEHFEAYRHAINHYMRKDDWFVLVRMNSGEPTMPYYQSLESFWPGTLSLMGYVEDARRSLYNYHQVWKQLGFIPEFYDISRGQPQDKRESYPLRPEFIESVMYLYQATKDPHFLEIGVDVLTSLEHTAKTECGYATVKNTLTHLLENRMESFFLAETTKYLYLLFDVDNFVHNLFMNPDSRNVTTRDGYTRQCFFDAGGYVFNTEAHLIDIALLDCCRSENLAFEIQSRSARKSRRERSRLINTFSNVPNCNQSTIEELAMQCPGTSESLEESQGPDLECLAQHPLYQFGLRGQIIDIPD</sequence>
<feature type="binding site" evidence="7">
    <location>
        <position position="474"/>
    </location>
    <ligand>
        <name>Ca(2+)</name>
        <dbReference type="ChEBI" id="CHEBI:29108"/>
    </ligand>
</feature>
<dbReference type="PANTHER" id="PTHR45679">
    <property type="entry name" value="ER DEGRADATION-ENHANCING ALPHA-MANNOSIDASE-LIKE PROTEIN 2"/>
    <property type="match status" value="1"/>
</dbReference>
<evidence type="ECO:0000313" key="11">
    <source>
        <dbReference type="RefSeq" id="XP_003744268.1"/>
    </source>
</evidence>
<keyword evidence="9" id="KW-0732">Signal</keyword>
<keyword evidence="4" id="KW-0325">Glycoprotein</keyword>
<evidence type="ECO:0000256" key="1">
    <source>
        <dbReference type="ARBA" id="ARBA00004240"/>
    </source>
</evidence>